<dbReference type="Proteomes" id="UP000432727">
    <property type="component" value="Unassembled WGS sequence"/>
</dbReference>
<reference evidence="2 3" key="1">
    <citation type="submission" date="2019-12" db="EMBL/GenBank/DDBJ databases">
        <title>Genomic-based taxomic classification of the family Erythrobacteraceae.</title>
        <authorList>
            <person name="Xu L."/>
        </authorList>
    </citation>
    <scope>NUCLEOTIDE SEQUENCE [LARGE SCALE GENOMIC DNA]</scope>
    <source>
        <strain evidence="2 3">JCM 12189</strain>
    </source>
</reference>
<gene>
    <name evidence="2" type="ORF">GRI34_13135</name>
</gene>
<keyword evidence="1" id="KW-0812">Transmembrane</keyword>
<feature type="transmembrane region" description="Helical" evidence="1">
    <location>
        <begin position="65"/>
        <end position="87"/>
    </location>
</feature>
<dbReference type="AlphaFoldDB" id="A0A6I4TPW6"/>
<accession>A0A6I4TPW6</accession>
<keyword evidence="1" id="KW-0472">Membrane</keyword>
<organism evidence="2 3">
    <name type="scientific">Qipengyuania aquimaris</name>
    <dbReference type="NCBI Taxonomy" id="255984"/>
    <lineage>
        <taxon>Bacteria</taxon>
        <taxon>Pseudomonadati</taxon>
        <taxon>Pseudomonadota</taxon>
        <taxon>Alphaproteobacteria</taxon>
        <taxon>Sphingomonadales</taxon>
        <taxon>Erythrobacteraceae</taxon>
        <taxon>Qipengyuania</taxon>
    </lineage>
</organism>
<evidence type="ECO:0000256" key="1">
    <source>
        <dbReference type="SAM" id="Phobius"/>
    </source>
</evidence>
<feature type="transmembrane region" description="Helical" evidence="1">
    <location>
        <begin position="29"/>
        <end position="45"/>
    </location>
</feature>
<sequence>MSVWLLLPILAFFGAPFAISGFRRSWRSVGLILIVLALYTAYVWLRPAPTLVAETDRIGGAAWTMIVTSFFLITSMSFFGGVALSFVHHRK</sequence>
<evidence type="ECO:0000313" key="2">
    <source>
        <dbReference type="EMBL" id="MXO97359.1"/>
    </source>
</evidence>
<protein>
    <submittedName>
        <fullName evidence="2">Uncharacterized protein</fullName>
    </submittedName>
</protein>
<keyword evidence="3" id="KW-1185">Reference proteome</keyword>
<dbReference type="EMBL" id="WTYI01000001">
    <property type="protein sequence ID" value="MXO97359.1"/>
    <property type="molecule type" value="Genomic_DNA"/>
</dbReference>
<feature type="transmembrane region" description="Helical" evidence="1">
    <location>
        <begin position="6"/>
        <end position="22"/>
    </location>
</feature>
<dbReference type="RefSeq" id="WP_160596316.1">
    <property type="nucleotide sequence ID" value="NZ_WTYI01000001.1"/>
</dbReference>
<proteinExistence type="predicted"/>
<keyword evidence="1" id="KW-1133">Transmembrane helix</keyword>
<name>A0A6I4TPW6_9SPHN</name>
<evidence type="ECO:0000313" key="3">
    <source>
        <dbReference type="Proteomes" id="UP000432727"/>
    </source>
</evidence>
<comment type="caution">
    <text evidence="2">The sequence shown here is derived from an EMBL/GenBank/DDBJ whole genome shotgun (WGS) entry which is preliminary data.</text>
</comment>